<dbReference type="InterPro" id="IPR021513">
    <property type="entry name" value="Phage_RSL1_Orf186"/>
</dbReference>
<evidence type="ECO:0000313" key="2">
    <source>
        <dbReference type="EMBL" id="QWG18782.1"/>
    </source>
</evidence>
<dbReference type="Pfam" id="PF11373">
    <property type="entry name" value="DUF3175"/>
    <property type="match status" value="1"/>
</dbReference>
<proteinExistence type="predicted"/>
<evidence type="ECO:0000313" key="3">
    <source>
        <dbReference type="Proteomes" id="UP000680805"/>
    </source>
</evidence>
<dbReference type="Proteomes" id="UP000680805">
    <property type="component" value="Chromosome"/>
</dbReference>
<evidence type="ECO:0000256" key="1">
    <source>
        <dbReference type="SAM" id="MobiDB-lite"/>
    </source>
</evidence>
<feature type="region of interest" description="Disordered" evidence="1">
    <location>
        <begin position="1"/>
        <end position="48"/>
    </location>
</feature>
<feature type="compositionally biased region" description="Basic residues" evidence="1">
    <location>
        <begin position="1"/>
        <end position="21"/>
    </location>
</feature>
<accession>A0A975NP53</accession>
<dbReference type="EMBL" id="CP076135">
    <property type="protein sequence ID" value="QWG18782.1"/>
    <property type="molecule type" value="Genomic_DNA"/>
</dbReference>
<sequence>MAASRKPTHSRTGPVRKKTTPRKASPARQKTTVGKASKKRWSQRVTRESNALDLEQGVFKLTDPKKIAASLKQSAERSSRRKAGAYRSALSMLTFYINRAGKTLSKFQRGRLERAKSELKRQFGRE</sequence>
<reference evidence="2" key="1">
    <citation type="submission" date="2021-06" db="EMBL/GenBank/DDBJ databases">
        <title>Bradyrhizobium sp. S2-11-2 Genome sequencing.</title>
        <authorList>
            <person name="Jin L."/>
        </authorList>
    </citation>
    <scope>NUCLEOTIDE SEQUENCE</scope>
    <source>
        <strain evidence="2">S2-11-2</strain>
    </source>
</reference>
<protein>
    <submittedName>
        <fullName evidence="2">DUF3175 domain-containing protein</fullName>
    </submittedName>
</protein>
<dbReference type="RefSeq" id="WP_215614335.1">
    <property type="nucleotide sequence ID" value="NZ_CP076135.1"/>
</dbReference>
<dbReference type="KEGG" id="bsei:KMZ68_02485"/>
<dbReference type="AlphaFoldDB" id="A0A975NP53"/>
<organism evidence="2 3">
    <name type="scientific">Bradyrhizobium sediminis</name>
    <dbReference type="NCBI Taxonomy" id="2840469"/>
    <lineage>
        <taxon>Bacteria</taxon>
        <taxon>Pseudomonadati</taxon>
        <taxon>Pseudomonadota</taxon>
        <taxon>Alphaproteobacteria</taxon>
        <taxon>Hyphomicrobiales</taxon>
        <taxon>Nitrobacteraceae</taxon>
        <taxon>Bradyrhizobium</taxon>
    </lineage>
</organism>
<name>A0A975NP53_9BRAD</name>
<gene>
    <name evidence="2" type="ORF">KMZ68_02485</name>
</gene>